<keyword evidence="4" id="KW-1185">Reference proteome</keyword>
<sequence>MKHPVSAAALLLAAVALTAGACSSNSSTKAAVGAPSTSASPTAAPAPSSSAPSSAAGGSGSASTASGSAVGVRTTSIGKILVDKQGRTLYLFEKDTGTTSMCTGACAAAWPPFTTTGPPQAGTGVTAGLLGTTMRADHSTQVTYHGHPLYSYSGDSKPGDMNGQGVKAFGAGWYVVAPGGSKIDTS</sequence>
<accession>A0ABW1G0Q4</accession>
<keyword evidence="2" id="KW-0732">Signal</keyword>
<reference evidence="4" key="1">
    <citation type="journal article" date="2019" name="Int. J. Syst. Evol. Microbiol.">
        <title>The Global Catalogue of Microorganisms (GCM) 10K type strain sequencing project: providing services to taxonomists for standard genome sequencing and annotation.</title>
        <authorList>
            <consortium name="The Broad Institute Genomics Platform"/>
            <consortium name="The Broad Institute Genome Sequencing Center for Infectious Disease"/>
            <person name="Wu L."/>
            <person name="Ma J."/>
        </authorList>
    </citation>
    <scope>NUCLEOTIDE SEQUENCE [LARGE SCALE GENOMIC DNA]</scope>
    <source>
        <strain evidence="4">JCM 4816</strain>
    </source>
</reference>
<evidence type="ECO:0000256" key="1">
    <source>
        <dbReference type="SAM" id="MobiDB-lite"/>
    </source>
</evidence>
<dbReference type="Pfam" id="PF03640">
    <property type="entry name" value="Lipoprotein_15"/>
    <property type="match status" value="2"/>
</dbReference>
<gene>
    <name evidence="3" type="ORF">ACFP3V_08065</name>
</gene>
<feature type="signal peptide" evidence="2">
    <location>
        <begin position="1"/>
        <end position="21"/>
    </location>
</feature>
<dbReference type="PANTHER" id="PTHR39335">
    <property type="entry name" value="BLL4220 PROTEIN"/>
    <property type="match status" value="1"/>
</dbReference>
<dbReference type="PROSITE" id="PS51257">
    <property type="entry name" value="PROKAR_LIPOPROTEIN"/>
    <property type="match status" value="1"/>
</dbReference>
<organism evidence="3 4">
    <name type="scientific">Streptacidiphilus monticola</name>
    <dbReference type="NCBI Taxonomy" id="2161674"/>
    <lineage>
        <taxon>Bacteria</taxon>
        <taxon>Bacillati</taxon>
        <taxon>Actinomycetota</taxon>
        <taxon>Actinomycetes</taxon>
        <taxon>Kitasatosporales</taxon>
        <taxon>Streptomycetaceae</taxon>
        <taxon>Streptacidiphilus</taxon>
    </lineage>
</organism>
<feature type="chain" id="PRO_5045457209" description="Lipoprotein" evidence="2">
    <location>
        <begin position="22"/>
        <end position="186"/>
    </location>
</feature>
<evidence type="ECO:0008006" key="5">
    <source>
        <dbReference type="Google" id="ProtNLM"/>
    </source>
</evidence>
<evidence type="ECO:0000313" key="3">
    <source>
        <dbReference type="EMBL" id="MFC5907172.1"/>
    </source>
</evidence>
<name>A0ABW1G0Q4_9ACTN</name>
<comment type="caution">
    <text evidence="3">The sequence shown here is derived from an EMBL/GenBank/DDBJ whole genome shotgun (WGS) entry which is preliminary data.</text>
</comment>
<dbReference type="EMBL" id="JBHSQJ010000026">
    <property type="protein sequence ID" value="MFC5907172.1"/>
    <property type="molecule type" value="Genomic_DNA"/>
</dbReference>
<evidence type="ECO:0000313" key="4">
    <source>
        <dbReference type="Proteomes" id="UP001596174"/>
    </source>
</evidence>
<feature type="region of interest" description="Disordered" evidence="1">
    <location>
        <begin position="30"/>
        <end position="68"/>
    </location>
</feature>
<evidence type="ECO:0000256" key="2">
    <source>
        <dbReference type="SAM" id="SignalP"/>
    </source>
</evidence>
<protein>
    <recommendedName>
        <fullName evidence="5">Lipoprotein</fullName>
    </recommendedName>
</protein>
<dbReference type="InterPro" id="IPR005297">
    <property type="entry name" value="Lipoprotein_repeat"/>
</dbReference>
<proteinExistence type="predicted"/>
<dbReference type="RefSeq" id="WP_380581324.1">
    <property type="nucleotide sequence ID" value="NZ_JBHSQJ010000026.1"/>
</dbReference>
<dbReference type="Proteomes" id="UP001596174">
    <property type="component" value="Unassembled WGS sequence"/>
</dbReference>
<dbReference type="PANTHER" id="PTHR39335:SF1">
    <property type="entry name" value="BLL4220 PROTEIN"/>
    <property type="match status" value="1"/>
</dbReference>